<proteinExistence type="predicted"/>
<accession>A0ABQ7GJI3</accession>
<organism evidence="2 3">
    <name type="scientific">Dunaliella salina</name>
    <name type="common">Green alga</name>
    <name type="synonym">Protococcus salinus</name>
    <dbReference type="NCBI Taxonomy" id="3046"/>
    <lineage>
        <taxon>Eukaryota</taxon>
        <taxon>Viridiplantae</taxon>
        <taxon>Chlorophyta</taxon>
        <taxon>core chlorophytes</taxon>
        <taxon>Chlorophyceae</taxon>
        <taxon>CS clade</taxon>
        <taxon>Chlamydomonadales</taxon>
        <taxon>Dunaliellaceae</taxon>
        <taxon>Dunaliella</taxon>
    </lineage>
</organism>
<feature type="region of interest" description="Disordered" evidence="1">
    <location>
        <begin position="149"/>
        <end position="183"/>
    </location>
</feature>
<keyword evidence="3" id="KW-1185">Reference proteome</keyword>
<dbReference type="EMBL" id="MU069741">
    <property type="protein sequence ID" value="KAF5834734.1"/>
    <property type="molecule type" value="Genomic_DNA"/>
</dbReference>
<gene>
    <name evidence="2" type="ORF">DUNSADRAFT_8504</name>
</gene>
<reference evidence="2" key="1">
    <citation type="submission" date="2017-08" db="EMBL/GenBank/DDBJ databases">
        <authorList>
            <person name="Polle J.E."/>
            <person name="Barry K."/>
            <person name="Cushman J."/>
            <person name="Schmutz J."/>
            <person name="Tran D."/>
            <person name="Hathwaick L.T."/>
            <person name="Yim W.C."/>
            <person name="Jenkins J."/>
            <person name="Mckie-Krisberg Z.M."/>
            <person name="Prochnik S."/>
            <person name="Lindquist E."/>
            <person name="Dockter R.B."/>
            <person name="Adam C."/>
            <person name="Molina H."/>
            <person name="Bunkerborg J."/>
            <person name="Jin E."/>
            <person name="Buchheim M."/>
            <person name="Magnuson J."/>
        </authorList>
    </citation>
    <scope>NUCLEOTIDE SEQUENCE</scope>
    <source>
        <strain evidence="2">CCAP 19/18</strain>
    </source>
</reference>
<protein>
    <recommendedName>
        <fullName evidence="4">Encoded protein</fullName>
    </recommendedName>
</protein>
<name>A0ABQ7GJI3_DUNSA</name>
<evidence type="ECO:0000313" key="2">
    <source>
        <dbReference type="EMBL" id="KAF5834734.1"/>
    </source>
</evidence>
<sequence length="183" mass="19322">MRLASSELERRSSFFITADGPSLPQAPSHGRGYSITFADLLRERDSGLESLSRFAGGQPAQQARAVLNSIQIKPPPLHADAQLLEQADRSSMPTRGVSPSRTPPQRSPSVGPGATQNGGMLRPNPSFCVRPHMLNMAVRSMSIGHRDGPLPSASNDGMGCAFGPTPANAIPASQPVSRPGSMQ</sequence>
<feature type="compositionally biased region" description="Polar residues" evidence="1">
    <location>
        <begin position="174"/>
        <end position="183"/>
    </location>
</feature>
<feature type="region of interest" description="Disordered" evidence="1">
    <location>
        <begin position="78"/>
        <end position="124"/>
    </location>
</feature>
<evidence type="ECO:0000313" key="3">
    <source>
        <dbReference type="Proteomes" id="UP000815325"/>
    </source>
</evidence>
<dbReference type="Proteomes" id="UP000815325">
    <property type="component" value="Unassembled WGS sequence"/>
</dbReference>
<evidence type="ECO:0000256" key="1">
    <source>
        <dbReference type="SAM" id="MobiDB-lite"/>
    </source>
</evidence>
<comment type="caution">
    <text evidence="2">The sequence shown here is derived from an EMBL/GenBank/DDBJ whole genome shotgun (WGS) entry which is preliminary data.</text>
</comment>
<feature type="non-terminal residue" evidence="2">
    <location>
        <position position="183"/>
    </location>
</feature>
<evidence type="ECO:0008006" key="4">
    <source>
        <dbReference type="Google" id="ProtNLM"/>
    </source>
</evidence>